<dbReference type="EMBL" id="JARKHS020004002">
    <property type="protein sequence ID" value="KAK8785028.1"/>
    <property type="molecule type" value="Genomic_DNA"/>
</dbReference>
<feature type="region of interest" description="Disordered" evidence="1">
    <location>
        <begin position="43"/>
        <end position="97"/>
    </location>
</feature>
<reference evidence="2 3" key="1">
    <citation type="journal article" date="2023" name="Arcadia Sci">
        <title>De novo assembly of a long-read Amblyomma americanum tick genome.</title>
        <authorList>
            <person name="Chou S."/>
            <person name="Poskanzer K.E."/>
            <person name="Rollins M."/>
            <person name="Thuy-Boun P.S."/>
        </authorList>
    </citation>
    <scope>NUCLEOTIDE SEQUENCE [LARGE SCALE GENOMIC DNA]</scope>
    <source>
        <strain evidence="2">F_SG_1</strain>
        <tissue evidence="2">Salivary glands</tissue>
    </source>
</reference>
<keyword evidence="3" id="KW-1185">Reference proteome</keyword>
<name>A0AAQ4FEG5_AMBAM</name>
<accession>A0AAQ4FEG5</accession>
<dbReference type="AlphaFoldDB" id="A0AAQ4FEG5"/>
<organism evidence="2 3">
    <name type="scientific">Amblyomma americanum</name>
    <name type="common">Lone star tick</name>
    <dbReference type="NCBI Taxonomy" id="6943"/>
    <lineage>
        <taxon>Eukaryota</taxon>
        <taxon>Metazoa</taxon>
        <taxon>Ecdysozoa</taxon>
        <taxon>Arthropoda</taxon>
        <taxon>Chelicerata</taxon>
        <taxon>Arachnida</taxon>
        <taxon>Acari</taxon>
        <taxon>Parasitiformes</taxon>
        <taxon>Ixodida</taxon>
        <taxon>Ixodoidea</taxon>
        <taxon>Ixodidae</taxon>
        <taxon>Amblyomminae</taxon>
        <taxon>Amblyomma</taxon>
    </lineage>
</organism>
<evidence type="ECO:0000256" key="1">
    <source>
        <dbReference type="SAM" id="MobiDB-lite"/>
    </source>
</evidence>
<comment type="caution">
    <text evidence="2">The sequence shown here is derived from an EMBL/GenBank/DDBJ whole genome shotgun (WGS) entry which is preliminary data.</text>
</comment>
<proteinExistence type="predicted"/>
<protein>
    <submittedName>
        <fullName evidence="2">Uncharacterized protein</fullName>
    </submittedName>
</protein>
<evidence type="ECO:0000313" key="3">
    <source>
        <dbReference type="Proteomes" id="UP001321473"/>
    </source>
</evidence>
<evidence type="ECO:0000313" key="2">
    <source>
        <dbReference type="EMBL" id="KAK8785028.1"/>
    </source>
</evidence>
<dbReference type="Proteomes" id="UP001321473">
    <property type="component" value="Unassembled WGS sequence"/>
</dbReference>
<sequence length="156" mass="17722">MLRLKLISRVQRRCGRLSERTNHLTRVVIRKLHKVTYTLKTSVEGSASRPRPVLPARPTRRVQEARHVQVNDKRVYDGSPLSTTGGGYRERAPDPSLVIQDGSRRRRARTARQVLHGLESTGAFKLPATERTGRLWVRQLVAQVLRRDVGQSTTAQ</sequence>
<feature type="compositionally biased region" description="Basic and acidic residues" evidence="1">
    <location>
        <begin position="61"/>
        <end position="76"/>
    </location>
</feature>
<gene>
    <name evidence="2" type="ORF">V5799_008607</name>
</gene>